<evidence type="ECO:0000256" key="1">
    <source>
        <dbReference type="SAM" id="Phobius"/>
    </source>
</evidence>
<reference evidence="3" key="1">
    <citation type="submission" date="2021-01" db="EMBL/GenBank/DDBJ databases">
        <title>Chromosome-level genome assembly of a human fungal pathogen reveals clustering of transcriptionally co-regulated genes.</title>
        <authorList>
            <person name="Voorhies M."/>
            <person name="Cohen S."/>
            <person name="Shea T.P."/>
            <person name="Petrus S."/>
            <person name="Munoz J.F."/>
            <person name="Poplawski S."/>
            <person name="Goldman W.E."/>
            <person name="Michael T."/>
            <person name="Cuomo C.A."/>
            <person name="Sil A."/>
            <person name="Beyhan S."/>
        </authorList>
    </citation>
    <scope>NUCLEOTIDE SEQUENCE</scope>
    <source>
        <strain evidence="3">H88</strain>
    </source>
</reference>
<keyword evidence="1" id="KW-1133">Transmembrane helix</keyword>
<keyword evidence="1" id="KW-0812">Transmembrane</keyword>
<dbReference type="VEuPathDB" id="FungiDB:I7I53_10842"/>
<sequence length="107" mass="11685">MLCSALLCCALLCCAVELSIPSCCSSLPPQPKLRTPAIACRHEAARQLASKLIPHTPTQSCIMLFLLRVRFLCFLSFSLFAAFIVGSIHTYIHSRPAPTPTPTPTRD</sequence>
<evidence type="ECO:0000313" key="4">
    <source>
        <dbReference type="Proteomes" id="UP000663419"/>
    </source>
</evidence>
<evidence type="ECO:0000313" key="3">
    <source>
        <dbReference type="EMBL" id="QSS50226.1"/>
    </source>
</evidence>
<gene>
    <name evidence="3" type="ORF">I7I53_10842</name>
</gene>
<feature type="signal peptide" evidence="2">
    <location>
        <begin position="1"/>
        <end position="26"/>
    </location>
</feature>
<keyword evidence="1" id="KW-0472">Membrane</keyword>
<dbReference type="Proteomes" id="UP000663419">
    <property type="component" value="Chromosome 1"/>
</dbReference>
<keyword evidence="2" id="KW-0732">Signal</keyword>
<organism evidence="3 4">
    <name type="scientific">Ajellomyces capsulatus (strain H88)</name>
    <name type="common">Darling's disease fungus</name>
    <name type="synonym">Histoplasma capsulatum</name>
    <dbReference type="NCBI Taxonomy" id="544711"/>
    <lineage>
        <taxon>Eukaryota</taxon>
        <taxon>Fungi</taxon>
        <taxon>Dikarya</taxon>
        <taxon>Ascomycota</taxon>
        <taxon>Pezizomycotina</taxon>
        <taxon>Eurotiomycetes</taxon>
        <taxon>Eurotiomycetidae</taxon>
        <taxon>Onygenales</taxon>
        <taxon>Ajellomycetaceae</taxon>
        <taxon>Histoplasma</taxon>
    </lineage>
</organism>
<protein>
    <recommendedName>
        <fullName evidence="5">Secreted protein</fullName>
    </recommendedName>
</protein>
<evidence type="ECO:0000256" key="2">
    <source>
        <dbReference type="SAM" id="SignalP"/>
    </source>
</evidence>
<proteinExistence type="predicted"/>
<accession>A0A8A1L8D0</accession>
<dbReference type="EMBL" id="CP069102">
    <property type="protein sequence ID" value="QSS50226.1"/>
    <property type="molecule type" value="Genomic_DNA"/>
</dbReference>
<feature type="transmembrane region" description="Helical" evidence="1">
    <location>
        <begin position="62"/>
        <end position="85"/>
    </location>
</feature>
<evidence type="ECO:0008006" key="5">
    <source>
        <dbReference type="Google" id="ProtNLM"/>
    </source>
</evidence>
<feature type="chain" id="PRO_5034293964" description="Secreted protein" evidence="2">
    <location>
        <begin position="27"/>
        <end position="107"/>
    </location>
</feature>
<name>A0A8A1L8D0_AJEC8</name>
<dbReference type="AlphaFoldDB" id="A0A8A1L8D0"/>